<reference evidence="1" key="1">
    <citation type="journal article" date="2015" name="Nature">
        <title>Complex archaea that bridge the gap between prokaryotes and eukaryotes.</title>
        <authorList>
            <person name="Spang A."/>
            <person name="Saw J.H."/>
            <person name="Jorgensen S.L."/>
            <person name="Zaremba-Niedzwiedzka K."/>
            <person name="Martijn J."/>
            <person name="Lind A.E."/>
            <person name="van Eijk R."/>
            <person name="Schleper C."/>
            <person name="Guy L."/>
            <person name="Ettema T.J."/>
        </authorList>
    </citation>
    <scope>NUCLEOTIDE SEQUENCE</scope>
</reference>
<dbReference type="Gene3D" id="3.40.50.300">
    <property type="entry name" value="P-loop containing nucleotide triphosphate hydrolases"/>
    <property type="match status" value="1"/>
</dbReference>
<gene>
    <name evidence="1" type="ORF">LCGC14_1986920</name>
</gene>
<dbReference type="AlphaFoldDB" id="A0A0F9I4A2"/>
<dbReference type="EMBL" id="LAZR01022332">
    <property type="protein sequence ID" value="KKL82217.1"/>
    <property type="molecule type" value="Genomic_DNA"/>
</dbReference>
<sequence>HLNFPKLDGQELPTHFDIAWFLEHLVDGELEECVLFLDEMYQIADSRSSGSKLNKLFTYFMVQTRKRNVDVYFCTHYLDHVDLRLRRAADIRNSCRYYGQICPKCKCKKCGSTGQLRNGGRNVPCPECKGVGGTGLDNKTGKPCEPCLGYGQLGWVRLNVLDRRLRRRYTPPDMFVNPYWHLFDSWDRIPMPAKILAGIDVQEVM</sequence>
<feature type="non-terminal residue" evidence="1">
    <location>
        <position position="1"/>
    </location>
</feature>
<proteinExistence type="predicted"/>
<name>A0A0F9I4A2_9ZZZZ</name>
<evidence type="ECO:0008006" key="2">
    <source>
        <dbReference type="Google" id="ProtNLM"/>
    </source>
</evidence>
<evidence type="ECO:0000313" key="1">
    <source>
        <dbReference type="EMBL" id="KKL82217.1"/>
    </source>
</evidence>
<dbReference type="InterPro" id="IPR027417">
    <property type="entry name" value="P-loop_NTPase"/>
</dbReference>
<protein>
    <recommendedName>
        <fullName evidence="2">Zona occludens toxin N-terminal domain-containing protein</fullName>
    </recommendedName>
</protein>
<organism evidence="1">
    <name type="scientific">marine sediment metagenome</name>
    <dbReference type="NCBI Taxonomy" id="412755"/>
    <lineage>
        <taxon>unclassified sequences</taxon>
        <taxon>metagenomes</taxon>
        <taxon>ecological metagenomes</taxon>
    </lineage>
</organism>
<comment type="caution">
    <text evidence="1">The sequence shown here is derived from an EMBL/GenBank/DDBJ whole genome shotgun (WGS) entry which is preliminary data.</text>
</comment>
<accession>A0A0F9I4A2</accession>